<name>A0AAD9QSQ7_ACRCE</name>
<keyword evidence="2" id="KW-1185">Reference proteome</keyword>
<dbReference type="AlphaFoldDB" id="A0AAD9QSQ7"/>
<sequence>MVTGDYVLEAMQQIKGDDVINGIIDEVLNPQLSQIIIEAWRDLAQTDRNRERQEVSVFAEDHFLDALCLQHLVSQVAGENFSLFFSDYTDQVLDGIICGGLTSQYLAVNDDLEATQSNSVLTGFHEEVFCDVALDVLTQELTAHLDEDMQELLELEKEKVSFDL</sequence>
<accession>A0AAD9QSQ7</accession>
<dbReference type="Proteomes" id="UP001249851">
    <property type="component" value="Unassembled WGS sequence"/>
</dbReference>
<reference evidence="1" key="1">
    <citation type="journal article" date="2023" name="G3 (Bethesda)">
        <title>Whole genome assembly and annotation of the endangered Caribbean coral Acropora cervicornis.</title>
        <authorList>
            <person name="Selwyn J.D."/>
            <person name="Vollmer S.V."/>
        </authorList>
    </citation>
    <scope>NUCLEOTIDE SEQUENCE</scope>
    <source>
        <strain evidence="1">K2</strain>
    </source>
</reference>
<protein>
    <submittedName>
        <fullName evidence="1">Uncharacterized protein</fullName>
    </submittedName>
</protein>
<evidence type="ECO:0000313" key="1">
    <source>
        <dbReference type="EMBL" id="KAK2566664.1"/>
    </source>
</evidence>
<reference evidence="1" key="2">
    <citation type="journal article" date="2023" name="Science">
        <title>Genomic signatures of disease resistance in endangered staghorn corals.</title>
        <authorList>
            <person name="Vollmer S.V."/>
            <person name="Selwyn J.D."/>
            <person name="Despard B.A."/>
            <person name="Roesel C.L."/>
        </authorList>
    </citation>
    <scope>NUCLEOTIDE SEQUENCE</scope>
    <source>
        <strain evidence="1">K2</strain>
    </source>
</reference>
<organism evidence="1 2">
    <name type="scientific">Acropora cervicornis</name>
    <name type="common">Staghorn coral</name>
    <dbReference type="NCBI Taxonomy" id="6130"/>
    <lineage>
        <taxon>Eukaryota</taxon>
        <taxon>Metazoa</taxon>
        <taxon>Cnidaria</taxon>
        <taxon>Anthozoa</taxon>
        <taxon>Hexacorallia</taxon>
        <taxon>Scleractinia</taxon>
        <taxon>Astrocoeniina</taxon>
        <taxon>Acroporidae</taxon>
        <taxon>Acropora</taxon>
    </lineage>
</organism>
<dbReference type="EMBL" id="JARQWQ010000016">
    <property type="protein sequence ID" value="KAK2566664.1"/>
    <property type="molecule type" value="Genomic_DNA"/>
</dbReference>
<gene>
    <name evidence="1" type="ORF">P5673_009327</name>
</gene>
<comment type="caution">
    <text evidence="1">The sequence shown here is derived from an EMBL/GenBank/DDBJ whole genome shotgun (WGS) entry which is preliminary data.</text>
</comment>
<proteinExistence type="predicted"/>
<evidence type="ECO:0000313" key="2">
    <source>
        <dbReference type="Proteomes" id="UP001249851"/>
    </source>
</evidence>